<name>A0A8J3FU78_9PSEU</name>
<dbReference type="AlphaFoldDB" id="A0A8J3FU78"/>
<evidence type="ECO:0000313" key="2">
    <source>
        <dbReference type="Proteomes" id="UP000637578"/>
    </source>
</evidence>
<accession>A0A8J3FU78</accession>
<evidence type="ECO:0000313" key="1">
    <source>
        <dbReference type="EMBL" id="GGM48461.1"/>
    </source>
</evidence>
<reference evidence="1" key="2">
    <citation type="submission" date="2020-09" db="EMBL/GenBank/DDBJ databases">
        <authorList>
            <person name="Sun Q."/>
            <person name="Zhou Y."/>
        </authorList>
    </citation>
    <scope>NUCLEOTIDE SEQUENCE</scope>
    <source>
        <strain evidence="1">CGMCC 4.5737</strain>
    </source>
</reference>
<gene>
    <name evidence="1" type="ORF">GCM10012275_19280</name>
</gene>
<dbReference type="Proteomes" id="UP000637578">
    <property type="component" value="Unassembled WGS sequence"/>
</dbReference>
<proteinExistence type="predicted"/>
<comment type="caution">
    <text evidence="1">The sequence shown here is derived from an EMBL/GenBank/DDBJ whole genome shotgun (WGS) entry which is preliminary data.</text>
</comment>
<organism evidence="1 2">
    <name type="scientific">Longimycelium tulufanense</name>
    <dbReference type="NCBI Taxonomy" id="907463"/>
    <lineage>
        <taxon>Bacteria</taxon>
        <taxon>Bacillati</taxon>
        <taxon>Actinomycetota</taxon>
        <taxon>Actinomycetes</taxon>
        <taxon>Pseudonocardiales</taxon>
        <taxon>Pseudonocardiaceae</taxon>
        <taxon>Longimycelium</taxon>
    </lineage>
</organism>
<keyword evidence="2" id="KW-1185">Reference proteome</keyword>
<protein>
    <submittedName>
        <fullName evidence="1">Uncharacterized protein</fullName>
    </submittedName>
</protein>
<reference evidence="1" key="1">
    <citation type="journal article" date="2014" name="Int. J. Syst. Evol. Microbiol.">
        <title>Complete genome sequence of Corynebacterium casei LMG S-19264T (=DSM 44701T), isolated from a smear-ripened cheese.</title>
        <authorList>
            <consortium name="US DOE Joint Genome Institute (JGI-PGF)"/>
            <person name="Walter F."/>
            <person name="Albersmeier A."/>
            <person name="Kalinowski J."/>
            <person name="Ruckert C."/>
        </authorList>
    </citation>
    <scope>NUCLEOTIDE SEQUENCE</scope>
    <source>
        <strain evidence="1">CGMCC 4.5737</strain>
    </source>
</reference>
<sequence length="143" mass="15278">MLAVKIALFERIRARLAPRGVSVTFGDPADQARTRSVWFGDTTESELEPRALAPGRRKPTDLRAEVTIVASAIAPGDPINAERAVYGLRQEIEAAVLDDFDPGSVPGIQDVRPSRVTVTNGETGQGTAATAEITVAIRAHLYA</sequence>
<dbReference type="EMBL" id="BMMK01000006">
    <property type="protein sequence ID" value="GGM48461.1"/>
    <property type="molecule type" value="Genomic_DNA"/>
</dbReference>